<organism evidence="1">
    <name type="scientific">mine drainage metagenome</name>
    <dbReference type="NCBI Taxonomy" id="410659"/>
    <lineage>
        <taxon>unclassified sequences</taxon>
        <taxon>metagenomes</taxon>
        <taxon>ecological metagenomes</taxon>
    </lineage>
</organism>
<proteinExistence type="predicted"/>
<protein>
    <submittedName>
        <fullName evidence="1">Uncharacterized protein</fullName>
    </submittedName>
</protein>
<reference evidence="1" key="1">
    <citation type="submission" date="2009-10" db="EMBL/GenBank/DDBJ databases">
        <title>Diversity of trophic interactions inside an arsenic-rich microbial ecosystem.</title>
        <authorList>
            <person name="Bertin P.N."/>
            <person name="Heinrich-Salmeron A."/>
            <person name="Pelletier E."/>
            <person name="Goulhen-Chollet F."/>
            <person name="Arsene-Ploetze F."/>
            <person name="Gallien S."/>
            <person name="Calteau A."/>
            <person name="Vallenet D."/>
            <person name="Casiot C."/>
            <person name="Chane-Woon-Ming B."/>
            <person name="Giloteaux L."/>
            <person name="Barakat M."/>
            <person name="Bonnefoy V."/>
            <person name="Bruneel O."/>
            <person name="Chandler M."/>
            <person name="Cleiss J."/>
            <person name="Duran R."/>
            <person name="Elbaz-Poulichet F."/>
            <person name="Fonknechten N."/>
            <person name="Lauga B."/>
            <person name="Mornico D."/>
            <person name="Ortet P."/>
            <person name="Schaeffer C."/>
            <person name="Siguier P."/>
            <person name="Alexander Thil Smith A."/>
            <person name="Van Dorsselaer A."/>
            <person name="Weissenbach J."/>
            <person name="Medigue C."/>
            <person name="Le Paslier D."/>
        </authorList>
    </citation>
    <scope>NUCLEOTIDE SEQUENCE</scope>
</reference>
<sequence length="123" mass="14069">MPHLKQREHEDWVPKIILLVTGSIRGLSVFRLTERLGKDLRRLVRICDRYLQFCKGYDLLACFKDCARIAMVKSDNYFHRGSGSCLYGDWCFPILRPQTGRGLKTAPGRTVGYASIAALTAYR</sequence>
<comment type="caution">
    <text evidence="1">The sequence shown here is derived from an EMBL/GenBank/DDBJ whole genome shotgun (WGS) entry which is preliminary data.</text>
</comment>
<gene>
    <name evidence="1" type="ORF">CARN7_1843</name>
</gene>
<evidence type="ECO:0000313" key="1">
    <source>
        <dbReference type="EMBL" id="CBI11033.1"/>
    </source>
</evidence>
<dbReference type="AlphaFoldDB" id="E6QUW0"/>
<name>E6QUW0_9ZZZZ</name>
<accession>E6QUW0</accession>
<dbReference type="EMBL" id="CABR01000120">
    <property type="protein sequence ID" value="CBI11033.1"/>
    <property type="molecule type" value="Genomic_DNA"/>
</dbReference>